<proteinExistence type="predicted"/>
<protein>
    <submittedName>
        <fullName evidence="2">Uncharacterized protein</fullName>
    </submittedName>
</protein>
<reference evidence="2 4" key="1">
    <citation type="journal article" date="2023" name="Microb. Genom.">
        <title>Mesoterricola silvestris gen. nov., sp. nov., Mesoterricola sediminis sp. nov., Geothrix oryzae sp. nov., Geothrix edaphica sp. nov., Geothrix rubra sp. nov., and Geothrix limicola sp. nov., six novel members of Acidobacteriota isolated from soils.</title>
        <authorList>
            <person name="Weisberg A.J."/>
            <person name="Pearce E."/>
            <person name="Kramer C.G."/>
            <person name="Chang J.H."/>
            <person name="Clarke C.R."/>
        </authorList>
    </citation>
    <scope>NUCLEOTIDE SEQUENCE</scope>
    <source>
        <strain evidence="3 4">NB05-1H</strain>
        <strain evidence="2">NRRL_B-16521</strain>
    </source>
</reference>
<evidence type="ECO:0000313" key="2">
    <source>
        <dbReference type="EMBL" id="MDX2965241.1"/>
    </source>
</evidence>
<sequence length="90" mass="9148">MTAHAGKPRIDPSALHEPTRSGEGPRLLDVAAGPFTRGPEHWDPERQVRPVSGTVVLVSGTAGLFLPGPHLTGTAVGAGPSVAVALRGPS</sequence>
<name>A0AAP6EK62_9ACTN</name>
<evidence type="ECO:0000256" key="1">
    <source>
        <dbReference type="SAM" id="MobiDB-lite"/>
    </source>
</evidence>
<dbReference type="RefSeq" id="WP_010360023.1">
    <property type="nucleotide sequence ID" value="NZ_BCMK01000008.1"/>
</dbReference>
<accession>A0AAP6EK62</accession>
<dbReference type="Proteomes" id="UP001272987">
    <property type="component" value="Unassembled WGS sequence"/>
</dbReference>
<dbReference type="GeneID" id="69809347"/>
<comment type="caution">
    <text evidence="2">The sequence shown here is derived from an EMBL/GenBank/DDBJ whole genome shotgun (WGS) entry which is preliminary data.</text>
</comment>
<dbReference type="Proteomes" id="UP001282288">
    <property type="component" value="Unassembled WGS sequence"/>
</dbReference>
<feature type="region of interest" description="Disordered" evidence="1">
    <location>
        <begin position="1"/>
        <end position="46"/>
    </location>
</feature>
<evidence type="ECO:0000313" key="5">
    <source>
        <dbReference type="Proteomes" id="UP001282288"/>
    </source>
</evidence>
<dbReference type="EMBL" id="JARAWC010000039">
    <property type="protein sequence ID" value="MDX2965241.1"/>
    <property type="molecule type" value="Genomic_DNA"/>
</dbReference>
<dbReference type="EMBL" id="JARAWP010000019">
    <property type="protein sequence ID" value="MDX3022143.1"/>
    <property type="molecule type" value="Genomic_DNA"/>
</dbReference>
<keyword evidence="4" id="KW-1185">Reference proteome</keyword>
<evidence type="ECO:0000313" key="3">
    <source>
        <dbReference type="EMBL" id="MDX3022143.1"/>
    </source>
</evidence>
<dbReference type="AlphaFoldDB" id="A0AAP6EK62"/>
<evidence type="ECO:0000313" key="4">
    <source>
        <dbReference type="Proteomes" id="UP001272987"/>
    </source>
</evidence>
<gene>
    <name evidence="2" type="ORF">PV399_36795</name>
    <name evidence="3" type="ORF">PV666_30280</name>
</gene>
<organism evidence="2 5">
    <name type="scientific">Streptomyces acidiscabies</name>
    <dbReference type="NCBI Taxonomy" id="42234"/>
    <lineage>
        <taxon>Bacteria</taxon>
        <taxon>Bacillati</taxon>
        <taxon>Actinomycetota</taxon>
        <taxon>Actinomycetes</taxon>
        <taxon>Kitasatosporales</taxon>
        <taxon>Streptomycetaceae</taxon>
        <taxon>Streptomyces</taxon>
    </lineage>
</organism>